<evidence type="ECO:0000313" key="1">
    <source>
        <dbReference type="EMBL" id="PQO43261.1"/>
    </source>
</evidence>
<organism evidence="1 2">
    <name type="scientific">Blastopirellula marina</name>
    <dbReference type="NCBI Taxonomy" id="124"/>
    <lineage>
        <taxon>Bacteria</taxon>
        <taxon>Pseudomonadati</taxon>
        <taxon>Planctomycetota</taxon>
        <taxon>Planctomycetia</taxon>
        <taxon>Pirellulales</taxon>
        <taxon>Pirellulaceae</taxon>
        <taxon>Blastopirellula</taxon>
    </lineage>
</organism>
<sequence>MTGLDPAISSVLAAKDAQTKTQIGFAVAKKGLDAAEQQGQAVVSLIEAAGRIGKEAGKGANLDAFG</sequence>
<dbReference type="InterPro" id="IPR025906">
    <property type="entry name" value="YjfB_motility"/>
</dbReference>
<reference evidence="1 2" key="1">
    <citation type="submission" date="2018-02" db="EMBL/GenBank/DDBJ databases">
        <title>Comparative genomes isolates from brazilian mangrove.</title>
        <authorList>
            <person name="Araujo J.E."/>
            <person name="Taketani R.G."/>
            <person name="Silva M.C.P."/>
            <person name="Loureco M.V."/>
            <person name="Andreote F.D."/>
        </authorList>
    </citation>
    <scope>NUCLEOTIDE SEQUENCE [LARGE SCALE GENOMIC DNA]</scope>
    <source>
        <strain evidence="1 2">Nap-Phe MGV</strain>
    </source>
</reference>
<evidence type="ECO:0008006" key="3">
    <source>
        <dbReference type="Google" id="ProtNLM"/>
    </source>
</evidence>
<dbReference type="RefSeq" id="WP_105338474.1">
    <property type="nucleotide sequence ID" value="NZ_PUHZ01000024.1"/>
</dbReference>
<dbReference type="AlphaFoldDB" id="A0A2S8GG63"/>
<dbReference type="OrthoDB" id="286718at2"/>
<proteinExistence type="predicted"/>
<gene>
    <name evidence="1" type="ORF">C5Y93_26545</name>
</gene>
<name>A0A2S8GG63_9BACT</name>
<dbReference type="Pfam" id="PF14070">
    <property type="entry name" value="YjfB_motility"/>
    <property type="match status" value="1"/>
</dbReference>
<evidence type="ECO:0000313" key="2">
    <source>
        <dbReference type="Proteomes" id="UP000237819"/>
    </source>
</evidence>
<comment type="caution">
    <text evidence="1">The sequence shown here is derived from an EMBL/GenBank/DDBJ whole genome shotgun (WGS) entry which is preliminary data.</text>
</comment>
<dbReference type="EMBL" id="PUHZ01000024">
    <property type="protein sequence ID" value="PQO43261.1"/>
    <property type="molecule type" value="Genomic_DNA"/>
</dbReference>
<dbReference type="Proteomes" id="UP000237819">
    <property type="component" value="Unassembled WGS sequence"/>
</dbReference>
<accession>A0A2S8GG63</accession>
<protein>
    <recommendedName>
        <fullName evidence="3">Motility protein</fullName>
    </recommendedName>
</protein>